<evidence type="ECO:0000256" key="1">
    <source>
        <dbReference type="SAM" id="MobiDB-lite"/>
    </source>
</evidence>
<protein>
    <submittedName>
        <fullName evidence="2">Uncharacterized protein</fullName>
    </submittedName>
</protein>
<keyword evidence="3" id="KW-1185">Reference proteome</keyword>
<accession>A0A5Q4BD34</accession>
<dbReference type="AlphaFoldDB" id="A0A5Q4BD34"/>
<organism evidence="2 3">
    <name type="scientific">Colletotrichum shisoi</name>
    <dbReference type="NCBI Taxonomy" id="2078593"/>
    <lineage>
        <taxon>Eukaryota</taxon>
        <taxon>Fungi</taxon>
        <taxon>Dikarya</taxon>
        <taxon>Ascomycota</taxon>
        <taxon>Pezizomycotina</taxon>
        <taxon>Sordariomycetes</taxon>
        <taxon>Hypocreomycetidae</taxon>
        <taxon>Glomerellales</taxon>
        <taxon>Glomerellaceae</taxon>
        <taxon>Colletotrichum</taxon>
        <taxon>Colletotrichum destructivum species complex</taxon>
    </lineage>
</organism>
<dbReference type="Proteomes" id="UP000326340">
    <property type="component" value="Unassembled WGS sequence"/>
</dbReference>
<evidence type="ECO:0000313" key="2">
    <source>
        <dbReference type="EMBL" id="TQN64726.1"/>
    </source>
</evidence>
<feature type="region of interest" description="Disordered" evidence="1">
    <location>
        <begin position="1"/>
        <end position="40"/>
    </location>
</feature>
<reference evidence="2 3" key="1">
    <citation type="journal article" date="2019" name="Sci. Rep.">
        <title>Colletotrichum shisoi sp. nov., an anthracnose pathogen of Perilla frutescens in Japan: molecular phylogenetic, morphological and genomic evidence.</title>
        <authorList>
            <person name="Gan P."/>
            <person name="Tsushima A."/>
            <person name="Hiroyama R."/>
            <person name="Narusaka M."/>
            <person name="Takano Y."/>
            <person name="Narusaka Y."/>
            <person name="Kawaradani M."/>
            <person name="Damm U."/>
            <person name="Shirasu K."/>
        </authorList>
    </citation>
    <scope>NUCLEOTIDE SEQUENCE [LARGE SCALE GENOMIC DNA]</scope>
    <source>
        <strain evidence="2 3">PG-2018a</strain>
    </source>
</reference>
<comment type="caution">
    <text evidence="2">The sequence shown here is derived from an EMBL/GenBank/DDBJ whole genome shotgun (WGS) entry which is preliminary data.</text>
</comment>
<gene>
    <name evidence="2" type="ORF">CSHISOI_09986</name>
</gene>
<name>A0A5Q4BD34_9PEZI</name>
<dbReference type="EMBL" id="PUHP01002094">
    <property type="protein sequence ID" value="TQN64726.1"/>
    <property type="molecule type" value="Genomic_DNA"/>
</dbReference>
<feature type="compositionally biased region" description="Basic residues" evidence="1">
    <location>
        <begin position="19"/>
        <end position="31"/>
    </location>
</feature>
<evidence type="ECO:0000313" key="3">
    <source>
        <dbReference type="Proteomes" id="UP000326340"/>
    </source>
</evidence>
<sequence length="40" mass="4429">MRRMLGMLGKETIAGMARQRGKRLTTGRRTPRGLVMGRGA</sequence>
<proteinExistence type="predicted"/>